<protein>
    <recommendedName>
        <fullName evidence="2">Spore coat protein CotH</fullName>
    </recommendedName>
</protein>
<dbReference type="PANTHER" id="PTHR40050:SF1">
    <property type="entry name" value="INNER SPORE COAT PROTEIN H"/>
    <property type="match status" value="1"/>
</dbReference>
<reference evidence="1" key="1">
    <citation type="submission" date="2018-06" db="EMBL/GenBank/DDBJ databases">
        <authorList>
            <person name="Zhirakovskaya E."/>
        </authorList>
    </citation>
    <scope>NUCLEOTIDE SEQUENCE</scope>
</reference>
<dbReference type="InterPro" id="IPR014867">
    <property type="entry name" value="Spore_coat_CotH_CotH2/3/7"/>
</dbReference>
<dbReference type="AlphaFoldDB" id="A0A3B0VYY8"/>
<sequence length="286" mass="33377">MFVLLLFSNSVLAQYSLFDTSYLHEVKISSTNPNFWQQLNDDYAAWLGAGIEIPYRSVTVEIDGTSMDDVGIRQKGFSSNLFVSTTKKPLKLNFGIFSADNEREFDDVRKVNLMNGLGDAAIAKDKLAYDIFRMHGVPSPRVAHAKVYINDTFWGIYALIEQIDKRYLKRNFADNDGNLWKNKGISYLAWTGPNQADYSFELQTNETANDWSKFYEFVEFINTASATEFASQLEDIFELDEYFRILAIDILINNWDSYLDHGRNWYMYYEPRIDKMHWIPWDYNFA</sequence>
<evidence type="ECO:0000313" key="1">
    <source>
        <dbReference type="EMBL" id="VAW48858.1"/>
    </source>
</evidence>
<proteinExistence type="predicted"/>
<name>A0A3B0VYY8_9ZZZZ</name>
<dbReference type="EMBL" id="UOFC01000238">
    <property type="protein sequence ID" value="VAW48858.1"/>
    <property type="molecule type" value="Genomic_DNA"/>
</dbReference>
<feature type="non-terminal residue" evidence="1">
    <location>
        <position position="286"/>
    </location>
</feature>
<evidence type="ECO:0008006" key="2">
    <source>
        <dbReference type="Google" id="ProtNLM"/>
    </source>
</evidence>
<gene>
    <name evidence="1" type="ORF">MNBD_GAMMA03-2063</name>
</gene>
<accession>A0A3B0VYY8</accession>
<organism evidence="1">
    <name type="scientific">hydrothermal vent metagenome</name>
    <dbReference type="NCBI Taxonomy" id="652676"/>
    <lineage>
        <taxon>unclassified sequences</taxon>
        <taxon>metagenomes</taxon>
        <taxon>ecological metagenomes</taxon>
    </lineage>
</organism>
<dbReference type="Pfam" id="PF08757">
    <property type="entry name" value="CotH"/>
    <property type="match status" value="1"/>
</dbReference>
<dbReference type="PANTHER" id="PTHR40050">
    <property type="entry name" value="INNER SPORE COAT PROTEIN H"/>
    <property type="match status" value="1"/>
</dbReference>